<dbReference type="OMA" id="QMREMDL"/>
<accession>A0A059C8Q0</accession>
<dbReference type="Gramene" id="KCW74551">
    <property type="protein sequence ID" value="KCW74551"/>
    <property type="gene ID" value="EUGRSUZ_E03264"/>
</dbReference>
<dbReference type="EMBL" id="KK198757">
    <property type="protein sequence ID" value="KCW74551.1"/>
    <property type="molecule type" value="Genomic_DNA"/>
</dbReference>
<feature type="transmembrane region" description="Helical" evidence="1">
    <location>
        <begin position="34"/>
        <end position="54"/>
    </location>
</feature>
<dbReference type="AlphaFoldDB" id="A0A059C8Q0"/>
<keyword evidence="1" id="KW-1133">Transmembrane helix</keyword>
<gene>
    <name evidence="2" type="ORF">EUGRSUZ_E03264</name>
</gene>
<name>A0A059C8Q0_EUCGR</name>
<reference evidence="2" key="1">
    <citation type="submission" date="2013-07" db="EMBL/GenBank/DDBJ databases">
        <title>The genome of Eucalyptus grandis.</title>
        <authorList>
            <person name="Schmutz J."/>
            <person name="Hayes R."/>
            <person name="Myburg A."/>
            <person name="Tuskan G."/>
            <person name="Grattapaglia D."/>
            <person name="Rokhsar D.S."/>
        </authorList>
    </citation>
    <scope>NUCLEOTIDE SEQUENCE</scope>
    <source>
        <tissue evidence="2">Leaf extractions</tissue>
    </source>
</reference>
<evidence type="ECO:0000256" key="1">
    <source>
        <dbReference type="SAM" id="Phobius"/>
    </source>
</evidence>
<evidence type="ECO:0000313" key="2">
    <source>
        <dbReference type="EMBL" id="KCW74551.1"/>
    </source>
</evidence>
<dbReference type="KEGG" id="egr:104445260"/>
<proteinExistence type="predicted"/>
<keyword evidence="1" id="KW-0472">Membrane</keyword>
<keyword evidence="1" id="KW-0812">Transmembrane</keyword>
<dbReference type="eggNOG" id="ENOG502S4CH">
    <property type="taxonomic scope" value="Eukaryota"/>
</dbReference>
<organism evidence="2">
    <name type="scientific">Eucalyptus grandis</name>
    <name type="common">Flooded gum</name>
    <dbReference type="NCBI Taxonomy" id="71139"/>
    <lineage>
        <taxon>Eukaryota</taxon>
        <taxon>Viridiplantae</taxon>
        <taxon>Streptophyta</taxon>
        <taxon>Embryophyta</taxon>
        <taxon>Tracheophyta</taxon>
        <taxon>Spermatophyta</taxon>
        <taxon>Magnoliopsida</taxon>
        <taxon>eudicotyledons</taxon>
        <taxon>Gunneridae</taxon>
        <taxon>Pentapetalae</taxon>
        <taxon>rosids</taxon>
        <taxon>malvids</taxon>
        <taxon>Myrtales</taxon>
        <taxon>Myrtaceae</taxon>
        <taxon>Myrtoideae</taxon>
        <taxon>Eucalypteae</taxon>
        <taxon>Eucalyptus</taxon>
    </lineage>
</organism>
<protein>
    <recommendedName>
        <fullName evidence="3">Transmembrane protein</fullName>
    </recommendedName>
</protein>
<dbReference type="InParanoid" id="A0A059C8Q0"/>
<dbReference type="STRING" id="71139.A0A059C8Q0"/>
<feature type="transmembrane region" description="Helical" evidence="1">
    <location>
        <begin position="61"/>
        <end position="84"/>
    </location>
</feature>
<evidence type="ECO:0008006" key="3">
    <source>
        <dbReference type="Google" id="ProtNLM"/>
    </source>
</evidence>
<sequence length="112" mass="11966">MEDKPPAKEGDVSPATAVLLGALAPGVNGPTWNALKMAFVMLGGSLAVMMGLAFSSSDSWLTLHVSFLVMITLALFSLLSWFLAQTGLVSVDSQMQDLNLVPNDQTKKEKVR</sequence>
<dbReference type="OrthoDB" id="1928656at2759"/>